<dbReference type="Proteomes" id="UP000813444">
    <property type="component" value="Unassembled WGS sequence"/>
</dbReference>
<dbReference type="Gene3D" id="3.20.180.10">
    <property type="entry name" value="PNP-oxidase-like"/>
    <property type="match status" value="1"/>
</dbReference>
<feature type="transmembrane region" description="Helical" evidence="1">
    <location>
        <begin position="183"/>
        <end position="201"/>
    </location>
</feature>
<comment type="caution">
    <text evidence="3">The sequence shown here is derived from an EMBL/GenBank/DDBJ whole genome shotgun (WGS) entry which is preliminary data.</text>
</comment>
<keyword evidence="1" id="KW-1133">Transmembrane helix</keyword>
<evidence type="ECO:0000313" key="4">
    <source>
        <dbReference type="Proteomes" id="UP000813444"/>
    </source>
</evidence>
<dbReference type="PANTHER" id="PTHR37783">
    <property type="entry name" value="MEMBRANE PROTEIN, PUTATIVE (AFU_ORTHOLOGUE AFUA_1G04315)-RELATED"/>
    <property type="match status" value="1"/>
</dbReference>
<evidence type="ECO:0000313" key="3">
    <source>
        <dbReference type="EMBL" id="KAH7321007.1"/>
    </source>
</evidence>
<dbReference type="PANTHER" id="PTHR37783:SF1">
    <property type="entry name" value="MEMBRANE PROTEIN, PUTATIVE (AFU_ORTHOLOGUE AFUA_1G04315)-RELATED"/>
    <property type="match status" value="1"/>
</dbReference>
<accession>A0A8K0WSN1</accession>
<feature type="transmembrane region" description="Helical" evidence="1">
    <location>
        <begin position="106"/>
        <end position="127"/>
    </location>
</feature>
<feature type="domain" description="DUF2470" evidence="2">
    <location>
        <begin position="7"/>
        <end position="80"/>
    </location>
</feature>
<dbReference type="EMBL" id="JAGPNK010000005">
    <property type="protein sequence ID" value="KAH7321007.1"/>
    <property type="molecule type" value="Genomic_DNA"/>
</dbReference>
<keyword evidence="1" id="KW-0472">Membrane</keyword>
<feature type="transmembrane region" description="Helical" evidence="1">
    <location>
        <begin position="147"/>
        <end position="171"/>
    </location>
</feature>
<dbReference type="OrthoDB" id="5553410at2759"/>
<evidence type="ECO:0000259" key="2">
    <source>
        <dbReference type="Pfam" id="PF10615"/>
    </source>
</evidence>
<dbReference type="InterPro" id="IPR037119">
    <property type="entry name" value="Haem_oxidase_HugZ-like_sf"/>
</dbReference>
<organism evidence="3 4">
    <name type="scientific">Stachybotrys elegans</name>
    <dbReference type="NCBI Taxonomy" id="80388"/>
    <lineage>
        <taxon>Eukaryota</taxon>
        <taxon>Fungi</taxon>
        <taxon>Dikarya</taxon>
        <taxon>Ascomycota</taxon>
        <taxon>Pezizomycotina</taxon>
        <taxon>Sordariomycetes</taxon>
        <taxon>Hypocreomycetidae</taxon>
        <taxon>Hypocreales</taxon>
        <taxon>Stachybotryaceae</taxon>
        <taxon>Stachybotrys</taxon>
    </lineage>
</organism>
<dbReference type="InterPro" id="IPR019595">
    <property type="entry name" value="DUF2470"/>
</dbReference>
<dbReference type="AlphaFoldDB" id="A0A8K0WSN1"/>
<evidence type="ECO:0000256" key="1">
    <source>
        <dbReference type="SAM" id="Phobius"/>
    </source>
</evidence>
<proteinExistence type="predicted"/>
<gene>
    <name evidence="3" type="ORF">B0I35DRAFT_408015</name>
</gene>
<keyword evidence="1" id="KW-0812">Transmembrane</keyword>
<sequence length="220" mass="25037">MDEDQAKQRIIAHMNRDHPRELAHYLRHYVQLSASAAADPTLRDITMKSMVIQARGKEYTVPISPPLGSWRDARDRLVAMDTEARNALGISDIVINEWVAPGFDTLGIVSFAVLFFFASAASLPLMHPGTQLWQFLDTVWPFGAAGYRWLVGAMLWPVLAIHTFETILFEFTQMRKYSVKRGSGAWVLWMLTCFVGGAPTWPHLRRLADKKREQKQAKTH</sequence>
<protein>
    <recommendedName>
        <fullName evidence="2">DUF2470 domain-containing protein</fullName>
    </recommendedName>
</protein>
<reference evidence="3" key="1">
    <citation type="journal article" date="2021" name="Nat. Commun.">
        <title>Genetic determinants of endophytism in the Arabidopsis root mycobiome.</title>
        <authorList>
            <person name="Mesny F."/>
            <person name="Miyauchi S."/>
            <person name="Thiergart T."/>
            <person name="Pickel B."/>
            <person name="Atanasova L."/>
            <person name="Karlsson M."/>
            <person name="Huettel B."/>
            <person name="Barry K.W."/>
            <person name="Haridas S."/>
            <person name="Chen C."/>
            <person name="Bauer D."/>
            <person name="Andreopoulos W."/>
            <person name="Pangilinan J."/>
            <person name="LaButti K."/>
            <person name="Riley R."/>
            <person name="Lipzen A."/>
            <person name="Clum A."/>
            <person name="Drula E."/>
            <person name="Henrissat B."/>
            <person name="Kohler A."/>
            <person name="Grigoriev I.V."/>
            <person name="Martin F.M."/>
            <person name="Hacquard S."/>
        </authorList>
    </citation>
    <scope>NUCLEOTIDE SEQUENCE</scope>
    <source>
        <strain evidence="3">MPI-CAGE-CH-0235</strain>
    </source>
</reference>
<name>A0A8K0WSN1_9HYPO</name>
<keyword evidence="4" id="KW-1185">Reference proteome</keyword>
<dbReference type="Pfam" id="PF10615">
    <property type="entry name" value="DUF2470"/>
    <property type="match status" value="1"/>
</dbReference>